<dbReference type="InterPro" id="IPR001173">
    <property type="entry name" value="Glyco_trans_2-like"/>
</dbReference>
<evidence type="ECO:0000256" key="4">
    <source>
        <dbReference type="ARBA" id="ARBA00022679"/>
    </source>
</evidence>
<evidence type="ECO:0000259" key="6">
    <source>
        <dbReference type="Pfam" id="PF00535"/>
    </source>
</evidence>
<dbReference type="Gene3D" id="3.90.550.10">
    <property type="entry name" value="Spore Coat Polysaccharide Biosynthesis Protein SpsA, Chain A"/>
    <property type="match status" value="1"/>
</dbReference>
<keyword evidence="3" id="KW-0328">Glycosyltransferase</keyword>
<dbReference type="Proteomes" id="UP001501081">
    <property type="component" value="Unassembled WGS sequence"/>
</dbReference>
<dbReference type="PANTHER" id="PTHR43646">
    <property type="entry name" value="GLYCOSYLTRANSFERASE"/>
    <property type="match status" value="1"/>
</dbReference>
<dbReference type="SUPFAM" id="SSF53448">
    <property type="entry name" value="Nucleotide-diphospho-sugar transferases"/>
    <property type="match status" value="1"/>
</dbReference>
<gene>
    <name evidence="7" type="ORF">GCM10022246_35930</name>
</gene>
<evidence type="ECO:0000256" key="1">
    <source>
        <dbReference type="ARBA" id="ARBA00004236"/>
    </source>
</evidence>
<evidence type="ECO:0000256" key="3">
    <source>
        <dbReference type="ARBA" id="ARBA00022676"/>
    </source>
</evidence>
<keyword evidence="2" id="KW-1003">Cell membrane</keyword>
<keyword evidence="5" id="KW-0472">Membrane</keyword>
<dbReference type="RefSeq" id="WP_344769263.1">
    <property type="nucleotide sequence ID" value="NZ_BAABAK010000019.1"/>
</dbReference>
<accession>A0ABP7QD80</accession>
<feature type="domain" description="Glycosyltransferase 2-like" evidence="6">
    <location>
        <begin position="42"/>
        <end position="153"/>
    </location>
</feature>
<comment type="caution">
    <text evidence="7">The sequence shown here is derived from an EMBL/GenBank/DDBJ whole genome shotgun (WGS) entry which is preliminary data.</text>
</comment>
<dbReference type="PANTHER" id="PTHR43646:SF2">
    <property type="entry name" value="GLYCOSYLTRANSFERASE 2-LIKE DOMAIN-CONTAINING PROTEIN"/>
    <property type="match status" value="1"/>
</dbReference>
<proteinExistence type="predicted"/>
<dbReference type="Pfam" id="PF00535">
    <property type="entry name" value="Glycos_transf_2"/>
    <property type="match status" value="1"/>
</dbReference>
<evidence type="ECO:0000256" key="5">
    <source>
        <dbReference type="ARBA" id="ARBA00023136"/>
    </source>
</evidence>
<organism evidence="7 8">
    <name type="scientific">Pedobacter ginsengiterrae</name>
    <dbReference type="NCBI Taxonomy" id="871696"/>
    <lineage>
        <taxon>Bacteria</taxon>
        <taxon>Pseudomonadati</taxon>
        <taxon>Bacteroidota</taxon>
        <taxon>Sphingobacteriia</taxon>
        <taxon>Sphingobacteriales</taxon>
        <taxon>Sphingobacteriaceae</taxon>
        <taxon>Pedobacter</taxon>
    </lineage>
</organism>
<evidence type="ECO:0000313" key="7">
    <source>
        <dbReference type="EMBL" id="GAA3980618.1"/>
    </source>
</evidence>
<keyword evidence="8" id="KW-1185">Reference proteome</keyword>
<evidence type="ECO:0000256" key="2">
    <source>
        <dbReference type="ARBA" id="ARBA00022475"/>
    </source>
</evidence>
<evidence type="ECO:0000313" key="8">
    <source>
        <dbReference type="Proteomes" id="UP001501081"/>
    </source>
</evidence>
<sequence length="269" mass="30129">MRPIQIPASINKYIKSHLTKDEMCKMAADSYKNLYKGEPDISVVMPAYNETESIVPALASLCANKTNRKVEIVVSNNNSKDDTEALAKACGVEVVSESRQGIAFARNAGMAAAKGKYILNADADTIYPEDWIELMVKPLIEDEGVAITYGRFSLIPIGSTGRVTYFFYEHIAQLSRWYNKKVKDEAVNVYGFNSAFRKEHGLQVEGFNHPPGTIEDGWLALKLRNKGFGKLFYVNNIKALVWTTDRRIQIDGGLWKGTLKRVKRVLNIG</sequence>
<protein>
    <submittedName>
        <fullName evidence="7">Glycosyltransferase family 2 protein</fullName>
    </submittedName>
</protein>
<comment type="subcellular location">
    <subcellularLocation>
        <location evidence="1">Cell membrane</location>
    </subcellularLocation>
</comment>
<dbReference type="EMBL" id="BAABAK010000019">
    <property type="protein sequence ID" value="GAA3980618.1"/>
    <property type="molecule type" value="Genomic_DNA"/>
</dbReference>
<dbReference type="InterPro" id="IPR029044">
    <property type="entry name" value="Nucleotide-diphossugar_trans"/>
</dbReference>
<name>A0ABP7QD80_9SPHI</name>
<keyword evidence="4" id="KW-0808">Transferase</keyword>
<dbReference type="CDD" id="cd00761">
    <property type="entry name" value="Glyco_tranf_GTA_type"/>
    <property type="match status" value="1"/>
</dbReference>
<reference evidence="8" key="1">
    <citation type="journal article" date="2019" name="Int. J. Syst. Evol. Microbiol.">
        <title>The Global Catalogue of Microorganisms (GCM) 10K type strain sequencing project: providing services to taxonomists for standard genome sequencing and annotation.</title>
        <authorList>
            <consortium name="The Broad Institute Genomics Platform"/>
            <consortium name="The Broad Institute Genome Sequencing Center for Infectious Disease"/>
            <person name="Wu L."/>
            <person name="Ma J."/>
        </authorList>
    </citation>
    <scope>NUCLEOTIDE SEQUENCE [LARGE SCALE GENOMIC DNA]</scope>
    <source>
        <strain evidence="8">JCM 17338</strain>
    </source>
</reference>